<feature type="region of interest" description="Disordered" evidence="2">
    <location>
        <begin position="1"/>
        <end position="24"/>
    </location>
</feature>
<dbReference type="GO" id="GO:0003677">
    <property type="term" value="F:DNA binding"/>
    <property type="evidence" value="ECO:0007669"/>
    <property type="project" value="InterPro"/>
</dbReference>
<dbReference type="SMART" id="SM00470">
    <property type="entry name" value="ParB"/>
    <property type="match status" value="1"/>
</dbReference>
<dbReference type="SUPFAM" id="SSF109709">
    <property type="entry name" value="KorB DNA-binding domain-like"/>
    <property type="match status" value="1"/>
</dbReference>
<dbReference type="NCBIfam" id="TIGR03454">
    <property type="entry name" value="partition_RepB"/>
    <property type="match status" value="1"/>
</dbReference>
<evidence type="ECO:0000256" key="1">
    <source>
        <dbReference type="ARBA" id="ARBA00006295"/>
    </source>
</evidence>
<dbReference type="InterPro" id="IPR050336">
    <property type="entry name" value="Chromosome_partition/occlusion"/>
</dbReference>
<dbReference type="AlphaFoldDB" id="A0A1I2GYV8"/>
<dbReference type="Pfam" id="PF02195">
    <property type="entry name" value="ParB_N"/>
    <property type="match status" value="1"/>
</dbReference>
<evidence type="ECO:0000256" key="2">
    <source>
        <dbReference type="SAM" id="MobiDB-lite"/>
    </source>
</evidence>
<organism evidence="4 5">
    <name type="scientific">Sulfitobacter brevis</name>
    <dbReference type="NCBI Taxonomy" id="74348"/>
    <lineage>
        <taxon>Bacteria</taxon>
        <taxon>Pseudomonadati</taxon>
        <taxon>Pseudomonadota</taxon>
        <taxon>Alphaproteobacteria</taxon>
        <taxon>Rhodobacterales</taxon>
        <taxon>Roseobacteraceae</taxon>
        <taxon>Sulfitobacter</taxon>
    </lineage>
</organism>
<protein>
    <submittedName>
        <fullName evidence="4">Chromosome partitioning protein, ParB family</fullName>
    </submittedName>
</protein>
<dbReference type="CDD" id="cd16405">
    <property type="entry name" value="RepB_like_N"/>
    <property type="match status" value="1"/>
</dbReference>
<dbReference type="Pfam" id="PF07506">
    <property type="entry name" value="RepB"/>
    <property type="match status" value="1"/>
</dbReference>
<dbReference type="GO" id="GO:0007059">
    <property type="term" value="P:chromosome segregation"/>
    <property type="evidence" value="ECO:0007669"/>
    <property type="project" value="TreeGrafter"/>
</dbReference>
<evidence type="ECO:0000313" key="4">
    <source>
        <dbReference type="EMBL" id="SFF21937.1"/>
    </source>
</evidence>
<dbReference type="PANTHER" id="PTHR33375">
    <property type="entry name" value="CHROMOSOME-PARTITIONING PROTEIN PARB-RELATED"/>
    <property type="match status" value="1"/>
</dbReference>
<dbReference type="OrthoDB" id="7908920at2"/>
<dbReference type="InterPro" id="IPR003115">
    <property type="entry name" value="ParB_N"/>
</dbReference>
<dbReference type="InterPro" id="IPR037972">
    <property type="entry name" value="RepB_N"/>
</dbReference>
<comment type="similarity">
    <text evidence="1">Belongs to the ParB family.</text>
</comment>
<evidence type="ECO:0000313" key="5">
    <source>
        <dbReference type="Proteomes" id="UP000198977"/>
    </source>
</evidence>
<dbReference type="InterPro" id="IPR036086">
    <property type="entry name" value="ParB/Sulfiredoxin_sf"/>
</dbReference>
<dbReference type="InterPro" id="IPR017819">
    <property type="entry name" value="Plasmid_partition_RepB"/>
</dbReference>
<dbReference type="EMBL" id="FOMW01000032">
    <property type="protein sequence ID" value="SFF21937.1"/>
    <property type="molecule type" value="Genomic_DNA"/>
</dbReference>
<proteinExistence type="inferred from homology"/>
<dbReference type="GO" id="GO:0005694">
    <property type="term" value="C:chromosome"/>
    <property type="evidence" value="ECO:0007669"/>
    <property type="project" value="TreeGrafter"/>
</dbReference>
<dbReference type="SUPFAM" id="SSF110849">
    <property type="entry name" value="ParB/Sulfiredoxin"/>
    <property type="match status" value="1"/>
</dbReference>
<keyword evidence="5" id="KW-1185">Reference proteome</keyword>
<feature type="domain" description="ParB-like N-terminal" evidence="3">
    <location>
        <begin position="56"/>
        <end position="147"/>
    </location>
</feature>
<dbReference type="InterPro" id="IPR004437">
    <property type="entry name" value="ParB/RepB/Spo0J"/>
</dbReference>
<dbReference type="NCBIfam" id="TIGR00180">
    <property type="entry name" value="parB_part"/>
    <property type="match status" value="1"/>
</dbReference>
<name>A0A1I2GYV8_9RHOB</name>
<dbReference type="STRING" id="74348.SAMN04488523_1326"/>
<dbReference type="InterPro" id="IPR011111">
    <property type="entry name" value="Plasmid_RepB"/>
</dbReference>
<gene>
    <name evidence="4" type="ORF">SAMN04488523_1326</name>
</gene>
<dbReference type="Gene3D" id="3.90.1530.30">
    <property type="match status" value="1"/>
</dbReference>
<dbReference type="PANTHER" id="PTHR33375:SF1">
    <property type="entry name" value="CHROMOSOME-PARTITIONING PROTEIN PARB-RELATED"/>
    <property type="match status" value="1"/>
</dbReference>
<dbReference type="Proteomes" id="UP000198977">
    <property type="component" value="Unassembled WGS sequence"/>
</dbReference>
<accession>A0A1I2GYV8</accession>
<dbReference type="RefSeq" id="WP_093925525.1">
    <property type="nucleotide sequence ID" value="NZ_FOMW01000032.1"/>
</dbReference>
<reference evidence="4 5" key="1">
    <citation type="submission" date="2016-10" db="EMBL/GenBank/DDBJ databases">
        <authorList>
            <person name="de Groot N.N."/>
        </authorList>
    </citation>
    <scope>NUCLEOTIDE SEQUENCE [LARGE SCALE GENOMIC DNA]</scope>
    <source>
        <strain evidence="4 5">DSM 11443</strain>
    </source>
</reference>
<evidence type="ECO:0000259" key="3">
    <source>
        <dbReference type="SMART" id="SM00470"/>
    </source>
</evidence>
<sequence length="330" mass="36262">MARKDLLKSVMEPTADKASDGGRTNYAMRGASKSMKVSIDSLAEDARRMMDGETIVEILPDLIDSSFISDRLGLDDEAFQELKASIEKGQQDTPVLLRPHPETSGRFMVVFGHRRVRAAAELGRMVRAVVKSMDDVAHILAQGHENTARADLSFIEKAVFARSLSDIGQPKDVIMSALTVDGTLLSRMLSVAQQIPRDVIDAVGPAKQIGRDRWEGFKKLMTVPANIKLAQQLVSDQSFAELQSDARFELLLSKLSEKGRALRKKTKRATLEKRTWTANGGRIKGVVGKSGKAFSVSLTSTDASEFGNYLAENLDGLYEAFLSSKQEKTK</sequence>